<evidence type="ECO:0000313" key="2">
    <source>
        <dbReference type="EMBL" id="UUR09249.1"/>
    </source>
</evidence>
<keyword evidence="1" id="KW-0732">Signal</keyword>
<dbReference type="Proteomes" id="UP000831921">
    <property type="component" value="Chromosome"/>
</dbReference>
<feature type="signal peptide" evidence="1">
    <location>
        <begin position="1"/>
        <end position="18"/>
    </location>
</feature>
<evidence type="ECO:0000313" key="3">
    <source>
        <dbReference type="Proteomes" id="UP000831921"/>
    </source>
</evidence>
<sequence length="104" mass="10256">MALLLALFYGVLTGGAFAPMPVQAQPHAASMVRDGHAILAATAKGGKVALKGQRATPGPALLPSNPAPVVLLVVRPSGEATAAVQAVAAARGASPYRARAPPAA</sequence>
<proteinExistence type="predicted"/>
<feature type="chain" id="PRO_5046919077" evidence="1">
    <location>
        <begin position="19"/>
        <end position="104"/>
    </location>
</feature>
<keyword evidence="3" id="KW-1185">Reference proteome</keyword>
<protein>
    <submittedName>
        <fullName evidence="2">Uncharacterized protein</fullName>
    </submittedName>
</protein>
<reference evidence="2 3" key="1">
    <citation type="submission" date="2022-05" db="EMBL/GenBank/DDBJ databases">
        <title>S8-45 Sphingomonas ultraviolaceadurans.</title>
        <authorList>
            <person name="Liu Y."/>
        </authorList>
    </citation>
    <scope>NUCLEOTIDE SEQUENCE [LARGE SCALE GENOMIC DNA]</scope>
    <source>
        <strain evidence="2 3">S8-45</strain>
    </source>
</reference>
<gene>
    <name evidence="2" type="ORF">M1K48_06470</name>
</gene>
<dbReference type="RefSeq" id="WP_249505018.1">
    <property type="nucleotide sequence ID" value="NZ_CP097253.1"/>
</dbReference>
<name>A0ABY5MXR5_9SPHN</name>
<evidence type="ECO:0000256" key="1">
    <source>
        <dbReference type="SAM" id="SignalP"/>
    </source>
</evidence>
<dbReference type="EMBL" id="CP097253">
    <property type="protein sequence ID" value="UUR09249.1"/>
    <property type="molecule type" value="Genomic_DNA"/>
</dbReference>
<accession>A0ABY5MXR5</accession>
<organism evidence="2 3">
    <name type="scientific">Sphingomonas glaciei</name>
    <dbReference type="NCBI Taxonomy" id="2938948"/>
    <lineage>
        <taxon>Bacteria</taxon>
        <taxon>Pseudomonadati</taxon>
        <taxon>Pseudomonadota</taxon>
        <taxon>Alphaproteobacteria</taxon>
        <taxon>Sphingomonadales</taxon>
        <taxon>Sphingomonadaceae</taxon>
        <taxon>Sphingomonas</taxon>
    </lineage>
</organism>